<dbReference type="OrthoDB" id="5945655at2759"/>
<keyword evidence="7" id="KW-1015">Disulfide bond</keyword>
<dbReference type="GO" id="GO:0005615">
    <property type="term" value="C:extracellular space"/>
    <property type="evidence" value="ECO:0007669"/>
    <property type="project" value="TreeGrafter"/>
</dbReference>
<sequence length="382" mass="42233">MTDASLPPLQSPSASAPAHGSYEAYYNQPSSSDRSAYAPRQASSGRFYRESPSAQVPNRDSLRFYRPSGSHDVRAELSPPLYSVVGSASDALKLESSAFGFLSSEEASDTVCHSLPGLSDQQRSLCLRNPGLVWAIVDGTQLGLYECVHQFRLDRWNCSAAKIIYFSQSAASSGIATYKSPSTMPSASGSLVSGLQGILKRGSRETAFVSAAWAAGAVQAITRACSRGRISTCDCDPMRREGKSKDADGDFTWGGCSDPIRFGMRLTRLFLDSADLDLRDRIIQRERDLTYQARIRRVRGSDIRRPLMRMSRVAVTQNGDNNITVREGTQVHQPPEISLQDMQEKLRKARMIKARILMDLHNRKAGRRVRSLFRSKQSPDIL</sequence>
<evidence type="ECO:0000256" key="6">
    <source>
        <dbReference type="ARBA" id="ARBA00022687"/>
    </source>
</evidence>
<keyword evidence="5" id="KW-0272">Extracellular matrix</keyword>
<dbReference type="GO" id="GO:0045165">
    <property type="term" value="P:cell fate commitment"/>
    <property type="evidence" value="ECO:0007669"/>
    <property type="project" value="TreeGrafter"/>
</dbReference>
<evidence type="ECO:0000313" key="11">
    <source>
        <dbReference type="Proteomes" id="UP000275846"/>
    </source>
</evidence>
<dbReference type="PRINTS" id="PR01349">
    <property type="entry name" value="WNTPROTEIN"/>
</dbReference>
<feature type="region of interest" description="Disordered" evidence="9">
    <location>
        <begin position="1"/>
        <end position="61"/>
    </location>
</feature>
<accession>A0A3P7CM29</accession>
<evidence type="ECO:0000256" key="8">
    <source>
        <dbReference type="RuleBase" id="RU003500"/>
    </source>
</evidence>
<evidence type="ECO:0000313" key="10">
    <source>
        <dbReference type="EMBL" id="VDL95385.1"/>
    </source>
</evidence>
<dbReference type="STRING" id="70667.A0A3P7CM29"/>
<evidence type="ECO:0000256" key="9">
    <source>
        <dbReference type="SAM" id="MobiDB-lite"/>
    </source>
</evidence>
<dbReference type="AlphaFoldDB" id="A0A3P7CM29"/>
<evidence type="ECO:0000256" key="3">
    <source>
        <dbReference type="ARBA" id="ARBA00022473"/>
    </source>
</evidence>
<dbReference type="Proteomes" id="UP000275846">
    <property type="component" value="Unassembled WGS sequence"/>
</dbReference>
<dbReference type="GO" id="GO:0060070">
    <property type="term" value="P:canonical Wnt signaling pathway"/>
    <property type="evidence" value="ECO:0007669"/>
    <property type="project" value="TreeGrafter"/>
</dbReference>
<organism evidence="10 11">
    <name type="scientific">Schistocephalus solidus</name>
    <name type="common">Tapeworm</name>
    <dbReference type="NCBI Taxonomy" id="70667"/>
    <lineage>
        <taxon>Eukaryota</taxon>
        <taxon>Metazoa</taxon>
        <taxon>Spiralia</taxon>
        <taxon>Lophotrochozoa</taxon>
        <taxon>Platyhelminthes</taxon>
        <taxon>Cestoda</taxon>
        <taxon>Eucestoda</taxon>
        <taxon>Diphyllobothriidea</taxon>
        <taxon>Diphyllobothriidae</taxon>
        <taxon>Schistocephalus</taxon>
    </lineage>
</organism>
<evidence type="ECO:0000256" key="2">
    <source>
        <dbReference type="ARBA" id="ARBA00005683"/>
    </source>
</evidence>
<dbReference type="PANTHER" id="PTHR12027">
    <property type="entry name" value="WNT RELATED"/>
    <property type="match status" value="1"/>
</dbReference>
<dbReference type="GO" id="GO:0005125">
    <property type="term" value="F:cytokine activity"/>
    <property type="evidence" value="ECO:0007669"/>
    <property type="project" value="TreeGrafter"/>
</dbReference>
<dbReference type="GO" id="GO:0030182">
    <property type="term" value="P:neuron differentiation"/>
    <property type="evidence" value="ECO:0007669"/>
    <property type="project" value="TreeGrafter"/>
</dbReference>
<comment type="function">
    <text evidence="8">Ligand for members of the frizzled family of seven transmembrane receptors.</text>
</comment>
<keyword evidence="6 8" id="KW-0879">Wnt signaling pathway</keyword>
<dbReference type="SMART" id="SM00097">
    <property type="entry name" value="WNT1"/>
    <property type="match status" value="1"/>
</dbReference>
<dbReference type="Pfam" id="PF00110">
    <property type="entry name" value="wnt"/>
    <property type="match status" value="2"/>
</dbReference>
<keyword evidence="11" id="KW-1185">Reference proteome</keyword>
<evidence type="ECO:0000256" key="4">
    <source>
        <dbReference type="ARBA" id="ARBA00022525"/>
    </source>
</evidence>
<dbReference type="PANTHER" id="PTHR12027:SF37">
    <property type="entry name" value="PROTEIN WNT"/>
    <property type="match status" value="1"/>
</dbReference>
<dbReference type="InterPro" id="IPR005817">
    <property type="entry name" value="Wnt"/>
</dbReference>
<comment type="subcellular location">
    <subcellularLocation>
        <location evidence="1 8">Secreted</location>
        <location evidence="1 8">Extracellular space</location>
        <location evidence="1 8">Extracellular matrix</location>
    </subcellularLocation>
</comment>
<keyword evidence="3 8" id="KW-0217">Developmental protein</keyword>
<dbReference type="GO" id="GO:0005109">
    <property type="term" value="F:frizzled binding"/>
    <property type="evidence" value="ECO:0007669"/>
    <property type="project" value="TreeGrafter"/>
</dbReference>
<name>A0A3P7CM29_SCHSO</name>
<protein>
    <recommendedName>
        <fullName evidence="8">Protein Wnt</fullName>
    </recommendedName>
</protein>
<feature type="compositionally biased region" description="Low complexity" evidence="9">
    <location>
        <begin position="1"/>
        <end position="18"/>
    </location>
</feature>
<comment type="similarity">
    <text evidence="2 8">Belongs to the Wnt family.</text>
</comment>
<keyword evidence="4" id="KW-0964">Secreted</keyword>
<evidence type="ECO:0000256" key="5">
    <source>
        <dbReference type="ARBA" id="ARBA00022530"/>
    </source>
</evidence>
<proteinExistence type="inferred from homology"/>
<dbReference type="EMBL" id="UYSU01034975">
    <property type="protein sequence ID" value="VDL95385.1"/>
    <property type="molecule type" value="Genomic_DNA"/>
</dbReference>
<gene>
    <name evidence="10" type="ORF">SSLN_LOCUS9000</name>
</gene>
<reference evidence="10 11" key="1">
    <citation type="submission" date="2018-11" db="EMBL/GenBank/DDBJ databases">
        <authorList>
            <consortium name="Pathogen Informatics"/>
        </authorList>
    </citation>
    <scope>NUCLEOTIDE SEQUENCE [LARGE SCALE GENOMIC DNA]</scope>
    <source>
        <strain evidence="10 11">NST_G2</strain>
    </source>
</reference>
<evidence type="ECO:0000256" key="1">
    <source>
        <dbReference type="ARBA" id="ARBA00004498"/>
    </source>
</evidence>
<evidence type="ECO:0000256" key="7">
    <source>
        <dbReference type="ARBA" id="ARBA00023157"/>
    </source>
</evidence>